<dbReference type="CDD" id="cd00293">
    <property type="entry name" value="USP-like"/>
    <property type="match status" value="1"/>
</dbReference>
<evidence type="ECO:0000313" key="4">
    <source>
        <dbReference type="Proteomes" id="UP000315017"/>
    </source>
</evidence>
<reference evidence="3 4" key="1">
    <citation type="submission" date="2019-02" db="EMBL/GenBank/DDBJ databases">
        <title>Deep-cultivation of Planctomycetes and their phenomic and genomic characterization uncovers novel biology.</title>
        <authorList>
            <person name="Wiegand S."/>
            <person name="Jogler M."/>
            <person name="Boedeker C."/>
            <person name="Pinto D."/>
            <person name="Vollmers J."/>
            <person name="Rivas-Marin E."/>
            <person name="Kohn T."/>
            <person name="Peeters S.H."/>
            <person name="Heuer A."/>
            <person name="Rast P."/>
            <person name="Oberbeckmann S."/>
            <person name="Bunk B."/>
            <person name="Jeske O."/>
            <person name="Meyerdierks A."/>
            <person name="Storesund J.E."/>
            <person name="Kallscheuer N."/>
            <person name="Luecker S."/>
            <person name="Lage O.M."/>
            <person name="Pohl T."/>
            <person name="Merkel B.J."/>
            <person name="Hornburger P."/>
            <person name="Mueller R.-W."/>
            <person name="Bruemmer F."/>
            <person name="Labrenz M."/>
            <person name="Spormann A.M."/>
            <person name="Op den Camp H."/>
            <person name="Overmann J."/>
            <person name="Amann R."/>
            <person name="Jetten M.S.M."/>
            <person name="Mascher T."/>
            <person name="Medema M.H."/>
            <person name="Devos D.P."/>
            <person name="Kaster A.-K."/>
            <person name="Ovreas L."/>
            <person name="Rohde M."/>
            <person name="Galperin M.Y."/>
            <person name="Jogler C."/>
        </authorList>
    </citation>
    <scope>NUCLEOTIDE SEQUENCE [LARGE SCALE GENOMIC DNA]</scope>
    <source>
        <strain evidence="3 4">ETA_A8</strain>
    </source>
</reference>
<organism evidence="3 4">
    <name type="scientific">Anatilimnocola aggregata</name>
    <dbReference type="NCBI Taxonomy" id="2528021"/>
    <lineage>
        <taxon>Bacteria</taxon>
        <taxon>Pseudomonadati</taxon>
        <taxon>Planctomycetota</taxon>
        <taxon>Planctomycetia</taxon>
        <taxon>Pirellulales</taxon>
        <taxon>Pirellulaceae</taxon>
        <taxon>Anatilimnocola</taxon>
    </lineage>
</organism>
<evidence type="ECO:0000313" key="3">
    <source>
        <dbReference type="EMBL" id="QDU29472.1"/>
    </source>
</evidence>
<protein>
    <recommendedName>
        <fullName evidence="2">UspA domain-containing protein</fullName>
    </recommendedName>
</protein>
<dbReference type="Gene3D" id="3.40.50.620">
    <property type="entry name" value="HUPs"/>
    <property type="match status" value="1"/>
</dbReference>
<accession>A0A517YH04</accession>
<dbReference type="SUPFAM" id="SSF52402">
    <property type="entry name" value="Adenine nucleotide alpha hydrolases-like"/>
    <property type="match status" value="1"/>
</dbReference>
<evidence type="ECO:0000256" key="1">
    <source>
        <dbReference type="ARBA" id="ARBA00008791"/>
    </source>
</evidence>
<evidence type="ECO:0000259" key="2">
    <source>
        <dbReference type="Pfam" id="PF00582"/>
    </source>
</evidence>
<dbReference type="PANTHER" id="PTHR46268:SF22">
    <property type="entry name" value="SENSOR PROTEIN KDPD-RELATED"/>
    <property type="match status" value="1"/>
</dbReference>
<dbReference type="InterPro" id="IPR006016">
    <property type="entry name" value="UspA"/>
</dbReference>
<gene>
    <name evidence="3" type="ORF">ETAA8_45820</name>
</gene>
<dbReference type="EMBL" id="CP036274">
    <property type="protein sequence ID" value="QDU29472.1"/>
    <property type="molecule type" value="Genomic_DNA"/>
</dbReference>
<dbReference type="OrthoDB" id="9788959at2"/>
<dbReference type="InterPro" id="IPR006015">
    <property type="entry name" value="Universal_stress_UspA"/>
</dbReference>
<proteinExistence type="inferred from homology"/>
<dbReference type="PRINTS" id="PR01438">
    <property type="entry name" value="UNVRSLSTRESS"/>
</dbReference>
<dbReference type="InterPro" id="IPR014729">
    <property type="entry name" value="Rossmann-like_a/b/a_fold"/>
</dbReference>
<comment type="similarity">
    <text evidence="1">Belongs to the universal stress protein A family.</text>
</comment>
<dbReference type="RefSeq" id="WP_145093313.1">
    <property type="nucleotide sequence ID" value="NZ_CP036274.1"/>
</dbReference>
<dbReference type="PANTHER" id="PTHR46268">
    <property type="entry name" value="STRESS RESPONSE PROTEIN NHAX"/>
    <property type="match status" value="1"/>
</dbReference>
<dbReference type="AlphaFoldDB" id="A0A517YH04"/>
<dbReference type="Pfam" id="PF00582">
    <property type="entry name" value="Usp"/>
    <property type="match status" value="1"/>
</dbReference>
<feature type="domain" description="UspA" evidence="2">
    <location>
        <begin position="5"/>
        <end position="146"/>
    </location>
</feature>
<sequence length="155" mass="17018">MPIRIQKILLPTDFSTLSAPATEYACELAAKFDAELHLLHTLEIHTDSTPAFGMGLALPNYIHESRAAAETSIASLLDPKWSAGRRVIRTVSEGSPKVEIVRYARQHDIDLIVLSTHGRTGLSHVIMGSVAENVVRTAPCPVLTLRPQSHQFEMP</sequence>
<dbReference type="KEGG" id="aagg:ETAA8_45820"/>
<name>A0A517YH04_9BACT</name>
<dbReference type="Proteomes" id="UP000315017">
    <property type="component" value="Chromosome"/>
</dbReference>
<keyword evidence="4" id="KW-1185">Reference proteome</keyword>